<dbReference type="SUPFAM" id="SSF54814">
    <property type="entry name" value="Prokaryotic type KH domain (KH-domain type II)"/>
    <property type="match status" value="2"/>
</dbReference>
<dbReference type="EMBL" id="DF238840">
    <property type="protein sequence ID" value="GAF26791.1"/>
    <property type="molecule type" value="Genomic_DNA"/>
</dbReference>
<dbReference type="InterPro" id="IPR036555">
    <property type="entry name" value="NusA_N_sf"/>
</dbReference>
<dbReference type="SUPFAM" id="SSF69705">
    <property type="entry name" value="Transcription factor NusA, N-terminal domain"/>
    <property type="match status" value="1"/>
</dbReference>
<feature type="domain" description="S1 motif" evidence="9">
    <location>
        <begin position="135"/>
        <end position="199"/>
    </location>
</feature>
<dbReference type="Gene3D" id="2.40.50.140">
    <property type="entry name" value="Nucleic acid-binding proteins"/>
    <property type="match status" value="1"/>
</dbReference>
<dbReference type="GO" id="GO:0003723">
    <property type="term" value="F:RNA binding"/>
    <property type="evidence" value="ECO:0007669"/>
    <property type="project" value="UniProtKB-UniRule"/>
</dbReference>
<proteinExistence type="inferred from homology"/>
<dbReference type="InterPro" id="IPR015946">
    <property type="entry name" value="KH_dom-like_a/b"/>
</dbReference>
<organism evidence="10">
    <name type="scientific">Moorella thermoacetica Y72</name>
    <dbReference type="NCBI Taxonomy" id="1325331"/>
    <lineage>
        <taxon>Bacteria</taxon>
        <taxon>Bacillati</taxon>
        <taxon>Bacillota</taxon>
        <taxon>Clostridia</taxon>
        <taxon>Neomoorellales</taxon>
        <taxon>Neomoorellaceae</taxon>
        <taxon>Neomoorella</taxon>
    </lineage>
</organism>
<feature type="compositionally biased region" description="Acidic residues" evidence="8">
    <location>
        <begin position="342"/>
        <end position="362"/>
    </location>
</feature>
<dbReference type="FunFam" id="2.40.50.140:FF:000058">
    <property type="entry name" value="Transcription termination/antitermination protein NusA"/>
    <property type="match status" value="1"/>
</dbReference>
<dbReference type="Gene3D" id="3.30.300.20">
    <property type="match status" value="2"/>
</dbReference>
<dbReference type="InterPro" id="IPR012340">
    <property type="entry name" value="NA-bd_OB-fold"/>
</dbReference>
<keyword evidence="2 7" id="KW-0963">Cytoplasm</keyword>
<dbReference type="InterPro" id="IPR013735">
    <property type="entry name" value="TF_NusA_N"/>
</dbReference>
<dbReference type="GeneID" id="45617076"/>
<sequence>MNSEFIQALRDLEREKGINADILLEAIEAALISAYKKNFGSLQNVRVDIQRDTGEIKVLAQRQVVEEVTDPRQEISLEEARAINSKYELGDIVEKEVTPRDFGRIAAQTAKQVVVQRIREAERGLIYEEFIGRENDLVTGVVQRQEGKNIILDLGRAEAILLPSEQSPGETYRQGERLKAYVLEVRKTNKGPQILVSRTHPGLIKRLFELEVPEIHDGIVEIKGVAREPGARSKIAVHSRDEKVDPVGSCVGPKGARVQAVVQELRGEKVDIIKWSDDPAVYVANSLSPARVLDVTVDEENKVSQVIVPDNQLSLAIGKEGQNARLAARITGWKIDIKPESEAGDWDSWDADLDLDGTIEEE</sequence>
<dbReference type="FunFam" id="3.30.300.20:FF:000005">
    <property type="entry name" value="Transcription termination/antitermination protein NusA"/>
    <property type="match status" value="1"/>
</dbReference>
<dbReference type="Proteomes" id="UP000063718">
    <property type="component" value="Unassembled WGS sequence"/>
</dbReference>
<evidence type="ECO:0000256" key="6">
    <source>
        <dbReference type="ARBA" id="ARBA00023163"/>
    </source>
</evidence>
<dbReference type="Gene3D" id="3.30.1480.10">
    <property type="entry name" value="NusA, N-terminal domain"/>
    <property type="match status" value="1"/>
</dbReference>
<dbReference type="Pfam" id="PF26594">
    <property type="entry name" value="KH_NusA_2nd"/>
    <property type="match status" value="1"/>
</dbReference>
<evidence type="ECO:0000256" key="4">
    <source>
        <dbReference type="ARBA" id="ARBA00022884"/>
    </source>
</evidence>
<dbReference type="PROSITE" id="PS50126">
    <property type="entry name" value="S1"/>
    <property type="match status" value="1"/>
</dbReference>
<dbReference type="Pfam" id="PF08529">
    <property type="entry name" value="NusA_N"/>
    <property type="match status" value="1"/>
</dbReference>
<comment type="function">
    <text evidence="7">Participates in both transcription termination and antitermination.</text>
</comment>
<dbReference type="PANTHER" id="PTHR22648">
    <property type="entry name" value="TRANSCRIPTION TERMINATION FACTOR NUSA"/>
    <property type="match status" value="1"/>
</dbReference>
<protein>
    <recommendedName>
        <fullName evidence="7">Transcription termination/antitermination protein NusA</fullName>
    </recommendedName>
</protein>
<dbReference type="InterPro" id="IPR030842">
    <property type="entry name" value="TF_NusA_bacterial"/>
</dbReference>
<dbReference type="GO" id="GO:0003746">
    <property type="term" value="F:translation elongation factor activity"/>
    <property type="evidence" value="ECO:0007669"/>
    <property type="project" value="UniProtKB-KW"/>
</dbReference>
<dbReference type="FunFam" id="3.30.300.20:FF:000002">
    <property type="entry name" value="Transcription termination/antitermination protein NusA"/>
    <property type="match status" value="1"/>
</dbReference>
<keyword evidence="10" id="KW-0648">Protein biosynthesis</keyword>
<dbReference type="CDD" id="cd22529">
    <property type="entry name" value="KH-II_NusA_rpt2"/>
    <property type="match status" value="1"/>
</dbReference>
<evidence type="ECO:0000313" key="10">
    <source>
        <dbReference type="EMBL" id="GAF26791.1"/>
    </source>
</evidence>
<dbReference type="InterPro" id="IPR004087">
    <property type="entry name" value="KH_dom"/>
</dbReference>
<dbReference type="SMART" id="SM00316">
    <property type="entry name" value="S1"/>
    <property type="match status" value="1"/>
</dbReference>
<keyword evidence="4 7" id="KW-0694">RNA-binding</keyword>
<dbReference type="InterPro" id="IPR025249">
    <property type="entry name" value="TF_NusA_KH_1st"/>
</dbReference>
<feature type="region of interest" description="Disordered" evidence="8">
    <location>
        <begin position="341"/>
        <end position="362"/>
    </location>
</feature>
<keyword evidence="3 7" id="KW-0889">Transcription antitermination</keyword>
<dbReference type="AlphaFoldDB" id="A0A0S6UCE7"/>
<dbReference type="GO" id="GO:0031564">
    <property type="term" value="P:transcription antitermination"/>
    <property type="evidence" value="ECO:0007669"/>
    <property type="project" value="UniProtKB-UniRule"/>
</dbReference>
<dbReference type="PROSITE" id="PS50084">
    <property type="entry name" value="KH_TYPE_1"/>
    <property type="match status" value="1"/>
</dbReference>
<accession>A0A0S6UCE7</accession>
<keyword evidence="5 7" id="KW-0805">Transcription regulation</keyword>
<dbReference type="RefSeq" id="WP_025774493.1">
    <property type="nucleotide sequence ID" value="NZ_DF238840.1"/>
</dbReference>
<dbReference type="PANTHER" id="PTHR22648:SF0">
    <property type="entry name" value="TRANSCRIPTION TERMINATION_ANTITERMINATION PROTEIN NUSA"/>
    <property type="match status" value="1"/>
</dbReference>
<dbReference type="GO" id="GO:0006353">
    <property type="term" value="P:DNA-templated transcription termination"/>
    <property type="evidence" value="ECO:0007669"/>
    <property type="project" value="UniProtKB-UniRule"/>
</dbReference>
<keyword evidence="1 7" id="KW-0806">Transcription termination</keyword>
<evidence type="ECO:0000256" key="7">
    <source>
        <dbReference type="HAMAP-Rule" id="MF_00945"/>
    </source>
</evidence>
<comment type="subcellular location">
    <subcellularLocation>
        <location evidence="7">Cytoplasm</location>
    </subcellularLocation>
</comment>
<dbReference type="FunFam" id="3.30.1480.10:FF:000002">
    <property type="entry name" value="Transcription termination/antitermination protein NusA"/>
    <property type="match status" value="1"/>
</dbReference>
<dbReference type="GO" id="GO:0003700">
    <property type="term" value="F:DNA-binding transcription factor activity"/>
    <property type="evidence" value="ECO:0007669"/>
    <property type="project" value="InterPro"/>
</dbReference>
<gene>
    <name evidence="7" type="primary">nusA</name>
    <name evidence="10" type="ORF">MTY_2131</name>
</gene>
<evidence type="ECO:0000259" key="9">
    <source>
        <dbReference type="PROSITE" id="PS50126"/>
    </source>
</evidence>
<keyword evidence="6 7" id="KW-0804">Transcription</keyword>
<dbReference type="InterPro" id="IPR003029">
    <property type="entry name" value="S1_domain"/>
</dbReference>
<dbReference type="CDD" id="cd04455">
    <property type="entry name" value="S1_NusA"/>
    <property type="match status" value="1"/>
</dbReference>
<dbReference type="Pfam" id="PF00575">
    <property type="entry name" value="S1"/>
    <property type="match status" value="1"/>
</dbReference>
<name>A0A0S6UCE7_NEOTH</name>
<evidence type="ECO:0000256" key="5">
    <source>
        <dbReference type="ARBA" id="ARBA00023015"/>
    </source>
</evidence>
<evidence type="ECO:0000256" key="1">
    <source>
        <dbReference type="ARBA" id="ARBA00022472"/>
    </source>
</evidence>
<reference evidence="10" key="1">
    <citation type="journal article" date="2014" name="Gene">
        <title>Genome-guided analysis of transformation efficiency and carbon dioxide assimilation by Moorella thermoacetica Y72.</title>
        <authorList>
            <person name="Tsukahara K."/>
            <person name="Kita A."/>
            <person name="Nakashimada Y."/>
            <person name="Hoshino T."/>
            <person name="Murakami K."/>
        </authorList>
    </citation>
    <scope>NUCLEOTIDE SEQUENCE [LARGE SCALE GENOMIC DNA]</scope>
    <source>
        <strain evidence="10">Y72</strain>
    </source>
</reference>
<comment type="subunit">
    <text evidence="7">Monomer. Binds directly to the core enzyme of the DNA-dependent RNA polymerase and to nascent RNA.</text>
</comment>
<comment type="similarity">
    <text evidence="7">Belongs to the NusA family.</text>
</comment>
<dbReference type="InterPro" id="IPR009019">
    <property type="entry name" value="KH_sf_prok-type"/>
</dbReference>
<dbReference type="InterPro" id="IPR010213">
    <property type="entry name" value="TF_NusA"/>
</dbReference>
<keyword evidence="10" id="KW-0251">Elongation factor</keyword>
<dbReference type="InterPro" id="IPR058582">
    <property type="entry name" value="KH_NusA_2nd"/>
</dbReference>
<dbReference type="SUPFAM" id="SSF50249">
    <property type="entry name" value="Nucleic acid-binding proteins"/>
    <property type="match status" value="1"/>
</dbReference>
<dbReference type="SMART" id="SM00322">
    <property type="entry name" value="KH"/>
    <property type="match status" value="2"/>
</dbReference>
<dbReference type="CDD" id="cd02134">
    <property type="entry name" value="KH-II_NusA_rpt1"/>
    <property type="match status" value="1"/>
</dbReference>
<evidence type="ECO:0000256" key="2">
    <source>
        <dbReference type="ARBA" id="ARBA00022490"/>
    </source>
</evidence>
<dbReference type="NCBIfam" id="TIGR01953">
    <property type="entry name" value="NusA"/>
    <property type="match status" value="1"/>
</dbReference>
<dbReference type="GO" id="GO:0005829">
    <property type="term" value="C:cytosol"/>
    <property type="evidence" value="ECO:0007669"/>
    <property type="project" value="TreeGrafter"/>
</dbReference>
<evidence type="ECO:0000256" key="3">
    <source>
        <dbReference type="ARBA" id="ARBA00022814"/>
    </source>
</evidence>
<evidence type="ECO:0000256" key="8">
    <source>
        <dbReference type="SAM" id="MobiDB-lite"/>
    </source>
</evidence>
<dbReference type="HAMAP" id="MF_00945_B">
    <property type="entry name" value="NusA_B"/>
    <property type="match status" value="1"/>
</dbReference>
<dbReference type="Pfam" id="PF13184">
    <property type="entry name" value="KH_NusA_1st"/>
    <property type="match status" value="1"/>
</dbReference>